<keyword evidence="3" id="KW-0732">Signal</keyword>
<evidence type="ECO:0000256" key="3">
    <source>
        <dbReference type="ARBA" id="ARBA00022729"/>
    </source>
</evidence>
<dbReference type="Proteomes" id="UP000033900">
    <property type="component" value="Unassembled WGS sequence"/>
</dbReference>
<dbReference type="PATRIC" id="fig|273678.4.peg.2392"/>
<dbReference type="Gene3D" id="3.40.190.10">
    <property type="entry name" value="Periplasmic binding protein-like II"/>
    <property type="match status" value="2"/>
</dbReference>
<dbReference type="GO" id="GO:1901982">
    <property type="term" value="F:maltose binding"/>
    <property type="evidence" value="ECO:0007669"/>
    <property type="project" value="TreeGrafter"/>
</dbReference>
<dbReference type="Pfam" id="PF13416">
    <property type="entry name" value="SBP_bac_8"/>
    <property type="match status" value="1"/>
</dbReference>
<dbReference type="PANTHER" id="PTHR30061:SF50">
    <property type="entry name" value="MALTOSE_MALTODEXTRIN-BINDING PERIPLASMIC PROTEIN"/>
    <property type="match status" value="1"/>
</dbReference>
<keyword evidence="2" id="KW-0813">Transport</keyword>
<dbReference type="GO" id="GO:0042956">
    <property type="term" value="P:maltodextrin transmembrane transport"/>
    <property type="evidence" value="ECO:0007669"/>
    <property type="project" value="TreeGrafter"/>
</dbReference>
<name>A0A0M2HLF5_9MICO</name>
<evidence type="ECO:0000313" key="5">
    <source>
        <dbReference type="Proteomes" id="UP000033900"/>
    </source>
</evidence>
<reference evidence="4 5" key="1">
    <citation type="submission" date="2015-02" db="EMBL/GenBank/DDBJ databases">
        <title>Draft genome sequences of ten Microbacterium spp. with emphasis on heavy metal contaminated environments.</title>
        <authorList>
            <person name="Corretto E."/>
        </authorList>
    </citation>
    <scope>NUCLEOTIDE SEQUENCE [LARGE SCALE GENOMIC DNA]</scope>
    <source>
        <strain evidence="4 5">SA35</strain>
    </source>
</reference>
<dbReference type="PANTHER" id="PTHR30061">
    <property type="entry name" value="MALTOSE-BINDING PERIPLASMIC PROTEIN"/>
    <property type="match status" value="1"/>
</dbReference>
<dbReference type="PROSITE" id="PS51257">
    <property type="entry name" value="PROKAR_LIPOPROTEIN"/>
    <property type="match status" value="1"/>
</dbReference>
<keyword evidence="5" id="KW-1185">Reference proteome</keyword>
<dbReference type="GO" id="GO:0015768">
    <property type="term" value="P:maltose transport"/>
    <property type="evidence" value="ECO:0007669"/>
    <property type="project" value="TreeGrafter"/>
</dbReference>
<dbReference type="GO" id="GO:0055052">
    <property type="term" value="C:ATP-binding cassette (ABC) transporter complex, substrate-binding subunit-containing"/>
    <property type="evidence" value="ECO:0007669"/>
    <property type="project" value="TreeGrafter"/>
</dbReference>
<evidence type="ECO:0000256" key="2">
    <source>
        <dbReference type="ARBA" id="ARBA00022448"/>
    </source>
</evidence>
<evidence type="ECO:0000313" key="4">
    <source>
        <dbReference type="EMBL" id="KJL47592.1"/>
    </source>
</evidence>
<comment type="caution">
    <text evidence="4">The sequence shown here is derived from an EMBL/GenBank/DDBJ whole genome shotgun (WGS) entry which is preliminary data.</text>
</comment>
<evidence type="ECO:0000256" key="1">
    <source>
        <dbReference type="ARBA" id="ARBA00008520"/>
    </source>
</evidence>
<accession>A0A0M2HLF5</accession>
<dbReference type="SUPFAM" id="SSF53850">
    <property type="entry name" value="Periplasmic binding protein-like II"/>
    <property type="match status" value="1"/>
</dbReference>
<gene>
    <name evidence="4" type="primary">cycB_2</name>
    <name evidence="4" type="ORF">RS84_02390</name>
</gene>
<comment type="similarity">
    <text evidence="1">Belongs to the bacterial solute-binding protein 1 family.</text>
</comment>
<dbReference type="InterPro" id="IPR006059">
    <property type="entry name" value="SBP"/>
</dbReference>
<dbReference type="EMBL" id="JYJB01000009">
    <property type="protein sequence ID" value="KJL47592.1"/>
    <property type="molecule type" value="Genomic_DNA"/>
</dbReference>
<proteinExistence type="inferred from homology"/>
<organism evidence="4 5">
    <name type="scientific">Microbacterium hydrocarbonoxydans</name>
    <dbReference type="NCBI Taxonomy" id="273678"/>
    <lineage>
        <taxon>Bacteria</taxon>
        <taxon>Bacillati</taxon>
        <taxon>Actinomycetota</taxon>
        <taxon>Actinomycetes</taxon>
        <taxon>Micrococcales</taxon>
        <taxon>Microbacteriaceae</taxon>
        <taxon>Microbacterium</taxon>
    </lineage>
</organism>
<sequence length="428" mass="45320">MRSLRVTTVTAIALGAALVLSGCGRGAEGGAGGDGSVAPAAEGEADGVIEVWTAGGHADNLEVLAKPWLEANPDATLKVTDVPWDQVITKVQTATAAGKGPDIIMTGSDQTATVIGMGALDQVPDDVYDAEDFYPAAVDSATGEDGLYAMPWYVETRFLFYRKDIAEQLGLSAPKTWEDIETMAAAFKSRPGGTYGISLPRPVEQPAQVIVPFDAQAGGQLTDGEKWTIDTPELVSALDFYAGFFQRGEAPLEETDATFENGGTPMFISGPWMLDVFAEAIEAGTAPADFTLDSVGYSVFPTGPGGSNDQYIGGGNLGVFTASDNKASAWSLLSWMGEQEQQEQWFTLQNELPANIAAGDLPAIQENPVTQTLMEQMKDTVAMPNYPAWSQIADLLGKYSEQVASGQITSEEAAKEIQSQAESIGFGW</sequence>
<dbReference type="RefSeq" id="WP_045257957.1">
    <property type="nucleotide sequence ID" value="NZ_CP158847.1"/>
</dbReference>
<dbReference type="AlphaFoldDB" id="A0A0M2HLF5"/>
<dbReference type="OrthoDB" id="9780991at2"/>
<dbReference type="STRING" id="273678.RS84_02390"/>
<protein>
    <submittedName>
        <fullName evidence="4">Cyclodextrin-binding protein</fullName>
    </submittedName>
</protein>